<evidence type="ECO:0000313" key="1">
    <source>
        <dbReference type="EMBL" id="QJW97834.1"/>
    </source>
</evidence>
<reference evidence="2" key="1">
    <citation type="submission" date="2020-05" db="EMBL/GenBank/DDBJ databases">
        <title>Frigoriglobus tundricola gen. nov., sp. nov., a psychrotolerant cellulolytic planctomycete of the family Gemmataceae with two divergent copies of 16S rRNA gene.</title>
        <authorList>
            <person name="Kulichevskaya I.S."/>
            <person name="Ivanova A.A."/>
            <person name="Naumoff D.G."/>
            <person name="Beletsky A.V."/>
            <person name="Rijpstra W.I.C."/>
            <person name="Sinninghe Damste J.S."/>
            <person name="Mardanov A.V."/>
            <person name="Ravin N.V."/>
            <person name="Dedysh S.N."/>
        </authorList>
    </citation>
    <scope>NUCLEOTIDE SEQUENCE [LARGE SCALE GENOMIC DNA]</scope>
    <source>
        <strain evidence="2">PL17</strain>
    </source>
</reference>
<dbReference type="AlphaFoldDB" id="A0A6M5YWK2"/>
<dbReference type="KEGG" id="ftj:FTUN_5414"/>
<dbReference type="EMBL" id="CP053452">
    <property type="protein sequence ID" value="QJW97834.1"/>
    <property type="molecule type" value="Genomic_DNA"/>
</dbReference>
<keyword evidence="2" id="KW-1185">Reference proteome</keyword>
<sequence>MFHYAVAKDERGNLRPYVWAERSVDGKMRVIGTKAPEPNADEKRAELAIGSLLNACEAYRVSPANETNALPPTLMELVNPPFGGHHSFATAKRNCSTRGARPFATK</sequence>
<gene>
    <name evidence="1" type="ORF">FTUN_5414</name>
</gene>
<proteinExistence type="predicted"/>
<organism evidence="1 2">
    <name type="scientific">Frigoriglobus tundricola</name>
    <dbReference type="NCBI Taxonomy" id="2774151"/>
    <lineage>
        <taxon>Bacteria</taxon>
        <taxon>Pseudomonadati</taxon>
        <taxon>Planctomycetota</taxon>
        <taxon>Planctomycetia</taxon>
        <taxon>Gemmatales</taxon>
        <taxon>Gemmataceae</taxon>
        <taxon>Frigoriglobus</taxon>
    </lineage>
</organism>
<dbReference type="Proteomes" id="UP000503447">
    <property type="component" value="Chromosome"/>
</dbReference>
<protein>
    <submittedName>
        <fullName evidence="1">Uncharacterized protein</fullName>
    </submittedName>
</protein>
<evidence type="ECO:0000313" key="2">
    <source>
        <dbReference type="Proteomes" id="UP000503447"/>
    </source>
</evidence>
<accession>A0A6M5YWK2</accession>
<name>A0A6M5YWK2_9BACT</name>